<proteinExistence type="predicted"/>
<evidence type="ECO:0000256" key="1">
    <source>
        <dbReference type="SAM" id="MobiDB-lite"/>
    </source>
</evidence>
<comment type="caution">
    <text evidence="2">The sequence shown here is derived from an EMBL/GenBank/DDBJ whole genome shotgun (WGS) entry which is preliminary data.</text>
</comment>
<dbReference type="Proteomes" id="UP000593577">
    <property type="component" value="Unassembled WGS sequence"/>
</dbReference>
<reference evidence="2 3" key="1">
    <citation type="journal article" date="2019" name="Genome Biol. Evol.">
        <title>Insights into the evolution of the New World diploid cottons (Gossypium, subgenus Houzingenia) based on genome sequencing.</title>
        <authorList>
            <person name="Grover C.E."/>
            <person name="Arick M.A. 2nd"/>
            <person name="Thrash A."/>
            <person name="Conover J.L."/>
            <person name="Sanders W.S."/>
            <person name="Peterson D.G."/>
            <person name="Frelichowski J.E."/>
            <person name="Scheffler J.A."/>
            <person name="Scheffler B.E."/>
            <person name="Wendel J.F."/>
        </authorList>
    </citation>
    <scope>NUCLEOTIDE SEQUENCE [LARGE SCALE GENOMIC DNA]</scope>
    <source>
        <strain evidence="2">185</strain>
        <tissue evidence="2">Leaf</tissue>
    </source>
</reference>
<accession>A0A7J8Y376</accession>
<feature type="compositionally biased region" description="Low complexity" evidence="1">
    <location>
        <begin position="52"/>
        <end position="67"/>
    </location>
</feature>
<evidence type="ECO:0000313" key="3">
    <source>
        <dbReference type="Proteomes" id="UP000593577"/>
    </source>
</evidence>
<feature type="region of interest" description="Disordered" evidence="1">
    <location>
        <begin position="17"/>
        <end position="80"/>
    </location>
</feature>
<sequence length="189" mass="20915">MARQALRLIQSLSSRISPHKPQISALTPSSSSSHLLTQPHSFSSALTPQPVVSEGESEQQGASSSVANSPRSTAARQRQQQEASGKYCSFTFSFVIDSEGRQLENPAFLVHKKQDKFLASWLLSTMTDEHLRPANSQLGLNGRVSNDIVALECDVDTKSVYVQEIRIDLIMEYGLFFIILMFQKLVKSA</sequence>
<name>A0A7J8Y376_GOSAI</name>
<organism evidence="2 3">
    <name type="scientific">Gossypium aridum</name>
    <name type="common">American cotton</name>
    <name type="synonym">Erioxylum aridum</name>
    <dbReference type="NCBI Taxonomy" id="34290"/>
    <lineage>
        <taxon>Eukaryota</taxon>
        <taxon>Viridiplantae</taxon>
        <taxon>Streptophyta</taxon>
        <taxon>Embryophyta</taxon>
        <taxon>Tracheophyta</taxon>
        <taxon>Spermatophyta</taxon>
        <taxon>Magnoliopsida</taxon>
        <taxon>eudicotyledons</taxon>
        <taxon>Gunneridae</taxon>
        <taxon>Pentapetalae</taxon>
        <taxon>rosids</taxon>
        <taxon>malvids</taxon>
        <taxon>Malvales</taxon>
        <taxon>Malvaceae</taxon>
        <taxon>Malvoideae</taxon>
        <taxon>Gossypium</taxon>
    </lineage>
</organism>
<feature type="compositionally biased region" description="Low complexity" evidence="1">
    <location>
        <begin position="24"/>
        <end position="41"/>
    </location>
</feature>
<protein>
    <submittedName>
        <fullName evidence="2">Uncharacterized protein</fullName>
    </submittedName>
</protein>
<keyword evidence="3" id="KW-1185">Reference proteome</keyword>
<dbReference type="AlphaFoldDB" id="A0A7J8Y376"/>
<feature type="compositionally biased region" description="Polar residues" evidence="1">
    <location>
        <begin position="68"/>
        <end position="80"/>
    </location>
</feature>
<evidence type="ECO:0000313" key="2">
    <source>
        <dbReference type="EMBL" id="MBA0694015.1"/>
    </source>
</evidence>
<dbReference type="EMBL" id="JABFAA010000010">
    <property type="protein sequence ID" value="MBA0694015.1"/>
    <property type="molecule type" value="Genomic_DNA"/>
</dbReference>
<gene>
    <name evidence="2" type="ORF">Goari_004350</name>
</gene>